<dbReference type="OrthoDB" id="9981115at2759"/>
<dbReference type="GO" id="GO:0006826">
    <property type="term" value="P:iron ion transport"/>
    <property type="evidence" value="ECO:0007669"/>
    <property type="project" value="TreeGrafter"/>
</dbReference>
<sequence length="266" mass="30681">MERWRRNGSGWRTRQRTRYTTCSLVCYEPMRDEKCKRMTTEFNYMVNPRLHWSCVMASCKESCMEEIRHGHADIMTAEGEEIYTAGKMHDLIPIMSVMEDHRDIPDYDTKFQKYEEKDGNLKHYSIVLVKKTNRDVNNFQDMSQRKSCHSGVDTQATFKSPICSLIHEGVIPRAGNVYESAGEFFQESCVPGVQHEKYNPNMTNPESLCKLCKGPDDDDFCETVSDKEPYYGFTGTLKCLRDGAGDVAFVHTPRRHGELRGSLSRV</sequence>
<dbReference type="GO" id="GO:0005615">
    <property type="term" value="C:extracellular space"/>
    <property type="evidence" value="ECO:0007669"/>
    <property type="project" value="TreeGrafter"/>
</dbReference>
<dbReference type="PANTHER" id="PTHR11485">
    <property type="entry name" value="TRANSFERRIN"/>
    <property type="match status" value="1"/>
</dbReference>
<dbReference type="SUPFAM" id="SSF53850">
    <property type="entry name" value="Periplasmic binding protein-like II"/>
    <property type="match status" value="1"/>
</dbReference>
<dbReference type="Proteomes" id="UP001163046">
    <property type="component" value="Unassembled WGS sequence"/>
</dbReference>
<gene>
    <name evidence="2" type="primary">MFI2_8</name>
    <name evidence="2" type="ORF">OS493_010120</name>
</gene>
<proteinExistence type="predicted"/>
<dbReference type="SMART" id="SM00094">
    <property type="entry name" value="TR_FER"/>
    <property type="match status" value="1"/>
</dbReference>
<evidence type="ECO:0000259" key="1">
    <source>
        <dbReference type="PROSITE" id="PS51408"/>
    </source>
</evidence>
<reference evidence="2" key="1">
    <citation type="submission" date="2023-01" db="EMBL/GenBank/DDBJ databases">
        <title>Genome assembly of the deep-sea coral Lophelia pertusa.</title>
        <authorList>
            <person name="Herrera S."/>
            <person name="Cordes E."/>
        </authorList>
    </citation>
    <scope>NUCLEOTIDE SEQUENCE</scope>
    <source>
        <strain evidence="2">USNM1676648</strain>
        <tissue evidence="2">Polyp</tissue>
    </source>
</reference>
<organism evidence="2 3">
    <name type="scientific">Desmophyllum pertusum</name>
    <dbReference type="NCBI Taxonomy" id="174260"/>
    <lineage>
        <taxon>Eukaryota</taxon>
        <taxon>Metazoa</taxon>
        <taxon>Cnidaria</taxon>
        <taxon>Anthozoa</taxon>
        <taxon>Hexacorallia</taxon>
        <taxon>Scleractinia</taxon>
        <taxon>Caryophylliina</taxon>
        <taxon>Caryophylliidae</taxon>
        <taxon>Desmophyllum</taxon>
    </lineage>
</organism>
<protein>
    <submittedName>
        <fullName evidence="2">Antigen p97 (Melanoma associated)</fullName>
    </submittedName>
</protein>
<dbReference type="PRINTS" id="PR00422">
    <property type="entry name" value="TRANSFERRIN"/>
</dbReference>
<dbReference type="GO" id="GO:0005769">
    <property type="term" value="C:early endosome"/>
    <property type="evidence" value="ECO:0007669"/>
    <property type="project" value="TreeGrafter"/>
</dbReference>
<accession>A0A9W9YEM9</accession>
<dbReference type="PROSITE" id="PS51408">
    <property type="entry name" value="TRANSFERRIN_LIKE_4"/>
    <property type="match status" value="1"/>
</dbReference>
<dbReference type="AlphaFoldDB" id="A0A9W9YEM9"/>
<dbReference type="EMBL" id="MU827781">
    <property type="protein sequence ID" value="KAJ7337263.1"/>
    <property type="molecule type" value="Genomic_DNA"/>
</dbReference>
<evidence type="ECO:0000313" key="2">
    <source>
        <dbReference type="EMBL" id="KAJ7337263.1"/>
    </source>
</evidence>
<dbReference type="InterPro" id="IPR001156">
    <property type="entry name" value="Transferrin-like_dom"/>
</dbReference>
<keyword evidence="3" id="KW-1185">Reference proteome</keyword>
<dbReference type="GO" id="GO:0055037">
    <property type="term" value="C:recycling endosome"/>
    <property type="evidence" value="ECO:0007669"/>
    <property type="project" value="TreeGrafter"/>
</dbReference>
<evidence type="ECO:0000313" key="3">
    <source>
        <dbReference type="Proteomes" id="UP001163046"/>
    </source>
</evidence>
<name>A0A9W9YEM9_9CNID</name>
<dbReference type="Pfam" id="PF00405">
    <property type="entry name" value="Transferrin"/>
    <property type="match status" value="1"/>
</dbReference>
<dbReference type="Gene3D" id="3.40.190.10">
    <property type="entry name" value="Periplasmic binding protein-like II"/>
    <property type="match status" value="1"/>
</dbReference>
<dbReference type="GO" id="GO:0005886">
    <property type="term" value="C:plasma membrane"/>
    <property type="evidence" value="ECO:0007669"/>
    <property type="project" value="TreeGrafter"/>
</dbReference>
<dbReference type="PANTHER" id="PTHR11485:SF29">
    <property type="entry name" value="TRANSFERRIN 2"/>
    <property type="match status" value="1"/>
</dbReference>
<feature type="domain" description="Transferrin-like" evidence="1">
    <location>
        <begin position="23"/>
        <end position="266"/>
    </location>
</feature>
<comment type="caution">
    <text evidence="2">The sequence shown here is derived from an EMBL/GenBank/DDBJ whole genome shotgun (WGS) entry which is preliminary data.</text>
</comment>